<evidence type="ECO:0000313" key="2">
    <source>
        <dbReference type="Proteomes" id="UP001454036"/>
    </source>
</evidence>
<dbReference type="Proteomes" id="UP001454036">
    <property type="component" value="Unassembled WGS sequence"/>
</dbReference>
<organism evidence="1 2">
    <name type="scientific">Lithospermum erythrorhizon</name>
    <name type="common">Purple gromwell</name>
    <name type="synonym">Lithospermum officinale var. erythrorhizon</name>
    <dbReference type="NCBI Taxonomy" id="34254"/>
    <lineage>
        <taxon>Eukaryota</taxon>
        <taxon>Viridiplantae</taxon>
        <taxon>Streptophyta</taxon>
        <taxon>Embryophyta</taxon>
        <taxon>Tracheophyta</taxon>
        <taxon>Spermatophyta</taxon>
        <taxon>Magnoliopsida</taxon>
        <taxon>eudicotyledons</taxon>
        <taxon>Gunneridae</taxon>
        <taxon>Pentapetalae</taxon>
        <taxon>asterids</taxon>
        <taxon>lamiids</taxon>
        <taxon>Boraginales</taxon>
        <taxon>Boraginaceae</taxon>
        <taxon>Boraginoideae</taxon>
        <taxon>Lithospermeae</taxon>
        <taxon>Lithospermum</taxon>
    </lineage>
</organism>
<evidence type="ECO:0000313" key="1">
    <source>
        <dbReference type="EMBL" id="GAA0172848.1"/>
    </source>
</evidence>
<dbReference type="AlphaFoldDB" id="A0AAV3RD49"/>
<gene>
    <name evidence="1" type="ORF">LIER_41415</name>
</gene>
<comment type="caution">
    <text evidence="1">The sequence shown here is derived from an EMBL/GenBank/DDBJ whole genome shotgun (WGS) entry which is preliminary data.</text>
</comment>
<reference evidence="1 2" key="1">
    <citation type="submission" date="2024-01" db="EMBL/GenBank/DDBJ databases">
        <title>The complete chloroplast genome sequence of Lithospermum erythrorhizon: insights into the phylogenetic relationship among Boraginaceae species and the maternal lineages of purple gromwells.</title>
        <authorList>
            <person name="Okada T."/>
            <person name="Watanabe K."/>
        </authorList>
    </citation>
    <scope>NUCLEOTIDE SEQUENCE [LARGE SCALE GENOMIC DNA]</scope>
</reference>
<proteinExistence type="predicted"/>
<name>A0AAV3RD49_LITER</name>
<sequence>MENFKEGGSISRPPLLDRSNYSYWKAKMTAFLLSIDTKTWKVVKPEADWTREENQASLSNHKDLRNLINTCIVAKISCETLETTYAGT</sequence>
<keyword evidence="2" id="KW-1185">Reference proteome</keyword>
<evidence type="ECO:0008006" key="3">
    <source>
        <dbReference type="Google" id="ProtNLM"/>
    </source>
</evidence>
<protein>
    <recommendedName>
        <fullName evidence="3">Gag-pol polyprotein</fullName>
    </recommendedName>
</protein>
<accession>A0AAV3RD49</accession>
<dbReference type="EMBL" id="BAABME010025837">
    <property type="protein sequence ID" value="GAA0172848.1"/>
    <property type="molecule type" value="Genomic_DNA"/>
</dbReference>